<dbReference type="HAMAP" id="MF_00203">
    <property type="entry name" value="UvrC"/>
    <property type="match status" value="1"/>
</dbReference>
<evidence type="ECO:0000313" key="10">
    <source>
        <dbReference type="EMBL" id="PAV05542.1"/>
    </source>
</evidence>
<dbReference type="InterPro" id="IPR001162">
    <property type="entry name" value="UvrC_RNase_H_dom"/>
</dbReference>
<dbReference type="RefSeq" id="WP_069585151.1">
    <property type="nucleotide sequence ID" value="NZ_LMVM01000004.1"/>
</dbReference>
<evidence type="ECO:0000256" key="6">
    <source>
        <dbReference type="HAMAP-Rule" id="MF_00203"/>
    </source>
</evidence>
<dbReference type="CDD" id="cd10434">
    <property type="entry name" value="GIY-YIG_UvrC_Cho"/>
    <property type="match status" value="1"/>
</dbReference>
<evidence type="ECO:0000256" key="4">
    <source>
        <dbReference type="ARBA" id="ARBA00022881"/>
    </source>
</evidence>
<gene>
    <name evidence="6" type="primary">uvrC</name>
    <name evidence="10" type="ORF">ASJ80_09205</name>
</gene>
<dbReference type="OrthoDB" id="121419at2157"/>
<dbReference type="Proteomes" id="UP000217784">
    <property type="component" value="Unassembled WGS sequence"/>
</dbReference>
<dbReference type="PROSITE" id="PS50151">
    <property type="entry name" value="UVR"/>
    <property type="match status" value="1"/>
</dbReference>
<dbReference type="GO" id="GO:0009380">
    <property type="term" value="C:excinuclease repair complex"/>
    <property type="evidence" value="ECO:0007669"/>
    <property type="project" value="InterPro"/>
</dbReference>
<dbReference type="Pfam" id="PF02151">
    <property type="entry name" value="UVR"/>
    <property type="match status" value="1"/>
</dbReference>
<feature type="domain" description="GIY-YIG" evidence="8">
    <location>
        <begin position="13"/>
        <end position="91"/>
    </location>
</feature>
<dbReference type="InterPro" id="IPR050066">
    <property type="entry name" value="UvrABC_protein_C"/>
</dbReference>
<dbReference type="SUPFAM" id="SSF47781">
    <property type="entry name" value="RuvA domain 2-like"/>
    <property type="match status" value="1"/>
</dbReference>
<dbReference type="SUPFAM" id="SSF46600">
    <property type="entry name" value="C-terminal UvrC-binding domain of UvrB"/>
    <property type="match status" value="1"/>
</dbReference>
<dbReference type="Pfam" id="PF12826">
    <property type="entry name" value="HHH_2"/>
    <property type="match status" value="1"/>
</dbReference>
<dbReference type="NCBIfam" id="NF001824">
    <property type="entry name" value="PRK00558.1-5"/>
    <property type="match status" value="1"/>
</dbReference>
<dbReference type="Gene3D" id="3.40.1440.10">
    <property type="entry name" value="GIY-YIG endonuclease"/>
    <property type="match status" value="1"/>
</dbReference>
<keyword evidence="2 6" id="KW-0227">DNA damage</keyword>
<sequence>MSNRCSNPDNLPDKPGVYIMRNIDDDVIYVGKAKSLIKRVKSYFSRSELPLKTKLLMSHFHNLEYIITDTEKEALILESNLIKKYKPKYNIRLKDDKRYPYIKITNEKFPRILITRNVRDDGAFYYGPFTDVGSVRRMVKSLKAIFKIRACRKMDGPCLNYQIHLCSAPCGGKITEISYNEIVEKINLFFEGKYNKIIDMLHEMMREAAENHEFEKAAVLRDQILSVDSILEKQKIEFDRGLEQDVIACSYDEKLACVVVFSIRDGKIIGKDDFLMSGTEGTLPDKILSAFLKQYYMSPRHVPSEIIIQYKPDEKDLIEEWLSTNQEYEVALRTPKNVTETRLVQMVAKNAEIIKNQEKEVRNTLLDLKKYIRLPKIPRHIECFDISNISGKHAVGSMVVFEDGMPKKSKYRKFKVDIPGPDDYAMMRDVLSRRYSKIAIGDNDKKPDLIIVDGGKGQLNVAVNVLKSFNLDDIPAIGLAKEFEHVFVPNNSSPIILPRNTEALHLLQRIRDEAHRFAVTYHKKLRSRELKYSVLDGIRGVGEKRKIKLLKHFGDINGIKNASVEELASVESINKNLAFTIYKHLHKSTTA</sequence>
<evidence type="ECO:0000259" key="8">
    <source>
        <dbReference type="PROSITE" id="PS50164"/>
    </source>
</evidence>
<proteinExistence type="inferred from homology"/>
<dbReference type="PROSITE" id="PS50165">
    <property type="entry name" value="UVRC"/>
    <property type="match status" value="1"/>
</dbReference>
<dbReference type="InterPro" id="IPR010994">
    <property type="entry name" value="RuvA_2-like"/>
</dbReference>
<dbReference type="InterPro" id="IPR000305">
    <property type="entry name" value="GIY-YIG_endonuc"/>
</dbReference>
<evidence type="ECO:0000313" key="11">
    <source>
        <dbReference type="Proteomes" id="UP000217784"/>
    </source>
</evidence>
<keyword evidence="6" id="KW-0742">SOS response</keyword>
<comment type="function">
    <text evidence="6">The UvrABC repair system catalyzes the recognition and processing of DNA lesions. UvrC both incises the 5' and 3' sides of the lesion. The N-terminal half is responsible for the 3' incision and the C-terminal half is responsible for the 5' incision.</text>
</comment>
<evidence type="ECO:0000256" key="2">
    <source>
        <dbReference type="ARBA" id="ARBA00022763"/>
    </source>
</evidence>
<evidence type="ECO:0000259" key="7">
    <source>
        <dbReference type="PROSITE" id="PS50151"/>
    </source>
</evidence>
<comment type="subunit">
    <text evidence="6">Interacts with UvrB in an incision complex.</text>
</comment>
<dbReference type="PANTHER" id="PTHR30562">
    <property type="entry name" value="UVRC/OXIDOREDUCTASE"/>
    <property type="match status" value="1"/>
</dbReference>
<dbReference type="SUPFAM" id="SSF82771">
    <property type="entry name" value="GIY-YIG endonuclease"/>
    <property type="match status" value="1"/>
</dbReference>
<dbReference type="GO" id="GO:0005737">
    <property type="term" value="C:cytoplasm"/>
    <property type="evidence" value="ECO:0007669"/>
    <property type="project" value="UniProtKB-SubCell"/>
</dbReference>
<dbReference type="GO" id="GO:0006289">
    <property type="term" value="P:nucleotide-excision repair"/>
    <property type="evidence" value="ECO:0007669"/>
    <property type="project" value="UniProtKB-UniRule"/>
</dbReference>
<evidence type="ECO:0000259" key="9">
    <source>
        <dbReference type="PROSITE" id="PS50165"/>
    </source>
</evidence>
<feature type="domain" description="UvrC family homology region profile" evidence="9">
    <location>
        <begin position="246"/>
        <end position="466"/>
    </location>
</feature>
<comment type="similarity">
    <text evidence="6">Belongs to the UvrC family.</text>
</comment>
<dbReference type="EMBL" id="LMVM01000004">
    <property type="protein sequence ID" value="PAV05542.1"/>
    <property type="molecule type" value="Genomic_DNA"/>
</dbReference>
<feature type="domain" description="UVR" evidence="7">
    <location>
        <begin position="195"/>
        <end position="230"/>
    </location>
</feature>
<dbReference type="PROSITE" id="PS50164">
    <property type="entry name" value="GIY_YIG"/>
    <property type="match status" value="1"/>
</dbReference>
<protein>
    <recommendedName>
        <fullName evidence="6">UvrABC system protein C</fullName>
        <shortName evidence="6">Protein UvrC</shortName>
    </recommendedName>
    <alternativeName>
        <fullName evidence="6">Excinuclease ABC subunit C</fullName>
    </alternativeName>
</protein>
<keyword evidence="11" id="KW-1185">Reference proteome</keyword>
<dbReference type="Pfam" id="PF08459">
    <property type="entry name" value="UvrC_RNaseH_dom"/>
    <property type="match status" value="1"/>
</dbReference>
<dbReference type="FunFam" id="3.40.1440.10:FF:000001">
    <property type="entry name" value="UvrABC system protein C"/>
    <property type="match status" value="1"/>
</dbReference>
<keyword evidence="4 6" id="KW-0267">Excision nuclease</keyword>
<dbReference type="Gene3D" id="4.10.860.10">
    <property type="entry name" value="UVR domain"/>
    <property type="match status" value="1"/>
</dbReference>
<name>A0A2A2H805_METBR</name>
<dbReference type="GO" id="GO:0009432">
    <property type="term" value="P:SOS response"/>
    <property type="evidence" value="ECO:0007669"/>
    <property type="project" value="UniProtKB-UniRule"/>
</dbReference>
<dbReference type="GO" id="GO:0003677">
    <property type="term" value="F:DNA binding"/>
    <property type="evidence" value="ECO:0007669"/>
    <property type="project" value="UniProtKB-UniRule"/>
</dbReference>
<evidence type="ECO:0000256" key="1">
    <source>
        <dbReference type="ARBA" id="ARBA00022490"/>
    </source>
</evidence>
<dbReference type="InterPro" id="IPR041663">
    <property type="entry name" value="DisA/LigA_HHH"/>
</dbReference>
<dbReference type="Gene3D" id="1.10.150.20">
    <property type="entry name" value="5' to 3' exonuclease, C-terminal subdomain"/>
    <property type="match status" value="1"/>
</dbReference>
<dbReference type="InterPro" id="IPR004791">
    <property type="entry name" value="UvrC"/>
</dbReference>
<organism evidence="10 11">
    <name type="scientific">Methanobacterium bryantii</name>
    <dbReference type="NCBI Taxonomy" id="2161"/>
    <lineage>
        <taxon>Archaea</taxon>
        <taxon>Methanobacteriati</taxon>
        <taxon>Methanobacteriota</taxon>
        <taxon>Methanomada group</taxon>
        <taxon>Methanobacteria</taxon>
        <taxon>Methanobacteriales</taxon>
        <taxon>Methanobacteriaceae</taxon>
        <taxon>Methanobacterium</taxon>
    </lineage>
</organism>
<dbReference type="Gene3D" id="3.30.420.340">
    <property type="entry name" value="UvrC, RNAse H endonuclease domain"/>
    <property type="match status" value="1"/>
</dbReference>
<evidence type="ECO:0000256" key="5">
    <source>
        <dbReference type="ARBA" id="ARBA00023204"/>
    </source>
</evidence>
<keyword evidence="5 6" id="KW-0234">DNA repair</keyword>
<dbReference type="AlphaFoldDB" id="A0A2A2H805"/>
<comment type="subcellular location">
    <subcellularLocation>
        <location evidence="6">Cytoplasm</location>
    </subcellularLocation>
</comment>
<dbReference type="PANTHER" id="PTHR30562:SF1">
    <property type="entry name" value="UVRABC SYSTEM PROTEIN C"/>
    <property type="match status" value="1"/>
</dbReference>
<keyword evidence="3 6" id="KW-0228">DNA excision</keyword>
<dbReference type="SMART" id="SM00465">
    <property type="entry name" value="GIYc"/>
    <property type="match status" value="1"/>
</dbReference>
<dbReference type="Pfam" id="PF22920">
    <property type="entry name" value="UvrC_RNaseH"/>
    <property type="match status" value="1"/>
</dbReference>
<accession>A0A2A2H805</accession>
<dbReference type="InterPro" id="IPR035901">
    <property type="entry name" value="GIY-YIG_endonuc_sf"/>
</dbReference>
<dbReference type="InterPro" id="IPR036876">
    <property type="entry name" value="UVR_dom_sf"/>
</dbReference>
<dbReference type="Pfam" id="PF01541">
    <property type="entry name" value="GIY-YIG"/>
    <property type="match status" value="1"/>
</dbReference>
<reference evidence="10 11" key="1">
    <citation type="journal article" date="2017" name="BMC Genomics">
        <title>Genomic analysis of methanogenic archaea reveals a shift towards energy conservation.</title>
        <authorList>
            <person name="Gilmore S.P."/>
            <person name="Henske J.K."/>
            <person name="Sexton J.A."/>
            <person name="Solomon K.V."/>
            <person name="Seppala S."/>
            <person name="Yoo J.I."/>
            <person name="Huyett L.M."/>
            <person name="Pressman A."/>
            <person name="Cogan J.Z."/>
            <person name="Kivenson V."/>
            <person name="Peng X."/>
            <person name="Tan Y."/>
            <person name="Valentine D.L."/>
            <person name="O'Malley M.A."/>
        </authorList>
    </citation>
    <scope>NUCLEOTIDE SEQUENCE [LARGE SCALE GENOMIC DNA]</scope>
    <source>
        <strain evidence="10 11">M.o.H.</strain>
    </source>
</reference>
<dbReference type="InterPro" id="IPR047296">
    <property type="entry name" value="GIY-YIG_UvrC_Cho"/>
</dbReference>
<dbReference type="InterPro" id="IPR038476">
    <property type="entry name" value="UvrC_RNase_H_dom_sf"/>
</dbReference>
<keyword evidence="1 6" id="KW-0963">Cytoplasm</keyword>
<dbReference type="GO" id="GO:0009381">
    <property type="term" value="F:excinuclease ABC activity"/>
    <property type="evidence" value="ECO:0007669"/>
    <property type="project" value="UniProtKB-UniRule"/>
</dbReference>
<comment type="caution">
    <text evidence="10">The sequence shown here is derived from an EMBL/GenBank/DDBJ whole genome shotgun (WGS) entry which is preliminary data.</text>
</comment>
<dbReference type="InterPro" id="IPR001943">
    <property type="entry name" value="UVR_dom"/>
</dbReference>
<dbReference type="NCBIfam" id="TIGR00194">
    <property type="entry name" value="uvrC"/>
    <property type="match status" value="1"/>
</dbReference>
<evidence type="ECO:0000256" key="3">
    <source>
        <dbReference type="ARBA" id="ARBA00022769"/>
    </source>
</evidence>